<gene>
    <name evidence="1" type="ORF">PAPOLLO_LOCUS5479</name>
</gene>
<keyword evidence="2" id="KW-1185">Reference proteome</keyword>
<dbReference type="EMBL" id="CAJQZP010000312">
    <property type="protein sequence ID" value="CAG4956144.1"/>
    <property type="molecule type" value="Genomic_DNA"/>
</dbReference>
<comment type="caution">
    <text evidence="1">The sequence shown here is derived from an EMBL/GenBank/DDBJ whole genome shotgun (WGS) entry which is preliminary data.</text>
</comment>
<name>A0A8S3WFM2_PARAO</name>
<reference evidence="1" key="1">
    <citation type="submission" date="2021-04" db="EMBL/GenBank/DDBJ databases">
        <authorList>
            <person name="Tunstrom K."/>
        </authorList>
    </citation>
    <scope>NUCLEOTIDE SEQUENCE</scope>
</reference>
<evidence type="ECO:0000313" key="1">
    <source>
        <dbReference type="EMBL" id="CAG4956144.1"/>
    </source>
</evidence>
<accession>A0A8S3WFM2</accession>
<organism evidence="1 2">
    <name type="scientific">Parnassius apollo</name>
    <name type="common">Apollo butterfly</name>
    <name type="synonym">Papilio apollo</name>
    <dbReference type="NCBI Taxonomy" id="110799"/>
    <lineage>
        <taxon>Eukaryota</taxon>
        <taxon>Metazoa</taxon>
        <taxon>Ecdysozoa</taxon>
        <taxon>Arthropoda</taxon>
        <taxon>Hexapoda</taxon>
        <taxon>Insecta</taxon>
        <taxon>Pterygota</taxon>
        <taxon>Neoptera</taxon>
        <taxon>Endopterygota</taxon>
        <taxon>Lepidoptera</taxon>
        <taxon>Glossata</taxon>
        <taxon>Ditrysia</taxon>
        <taxon>Papilionoidea</taxon>
        <taxon>Papilionidae</taxon>
        <taxon>Parnassiinae</taxon>
        <taxon>Parnassini</taxon>
        <taxon>Parnassius</taxon>
        <taxon>Parnassius</taxon>
    </lineage>
</organism>
<evidence type="ECO:0000313" key="2">
    <source>
        <dbReference type="Proteomes" id="UP000691718"/>
    </source>
</evidence>
<protein>
    <submittedName>
        <fullName evidence="1">(apollo) hypothetical protein</fullName>
    </submittedName>
</protein>
<proteinExistence type="predicted"/>
<dbReference type="AlphaFoldDB" id="A0A8S3WFM2"/>
<sequence>MNMVSSRKKDVKKLLAFCDPNDESQKFYDEMFGANSVPVNENDDIPKTNIFSHIFHLYKNSFEDRKQATDGLLKLKIV</sequence>
<dbReference type="Proteomes" id="UP000691718">
    <property type="component" value="Unassembled WGS sequence"/>
</dbReference>